<dbReference type="InterPro" id="IPR018062">
    <property type="entry name" value="HTH_AraC-typ_CS"/>
</dbReference>
<dbReference type="InterPro" id="IPR037923">
    <property type="entry name" value="HTH-like"/>
</dbReference>
<organism evidence="5 6">
    <name type="scientific">Candidatus Blautia pullicola</name>
    <dbReference type="NCBI Taxonomy" id="2838498"/>
    <lineage>
        <taxon>Bacteria</taxon>
        <taxon>Bacillati</taxon>
        <taxon>Bacillota</taxon>
        <taxon>Clostridia</taxon>
        <taxon>Lachnospirales</taxon>
        <taxon>Lachnospiraceae</taxon>
        <taxon>Blautia</taxon>
    </lineage>
</organism>
<dbReference type="Pfam" id="PF12833">
    <property type="entry name" value="HTH_18"/>
    <property type="match status" value="1"/>
</dbReference>
<keyword evidence="1" id="KW-0805">Transcription regulation</keyword>
<evidence type="ECO:0000256" key="3">
    <source>
        <dbReference type="ARBA" id="ARBA00023163"/>
    </source>
</evidence>
<sequence>MKKALCAPEASPEIVRYNSPGIPLYIQRDQLALYPDMQALCHWHEDLEFLCILDGFMNYSVNGKKIPLSKGSCLLVNSRQIHYGFSENRQDCDFVCIVFHPQLFTGNPILYQKYILPVLENPGLEYLLFSGETQETLSIRDTLCKILSLKEEGRTGYELEVIGLIDTLWSRLLSGTVRLSSPSGKVPSNDLSIQKDMVSFIHRHYTEKLSLASIAASGSVCRSKCCALFKRYMRQSPIDFLNCYRLEVSRGLLENTSMSITQIATSCGFNHLSYYSRLFLRNYGCTPGDYRKKQD</sequence>
<dbReference type="InterPro" id="IPR014710">
    <property type="entry name" value="RmlC-like_jellyroll"/>
</dbReference>
<accession>A0A9D2FQ74</accession>
<protein>
    <submittedName>
        <fullName evidence="5">AraC family transcriptional regulator</fullName>
    </submittedName>
</protein>
<dbReference type="AlphaFoldDB" id="A0A9D2FQ74"/>
<dbReference type="InterPro" id="IPR009057">
    <property type="entry name" value="Homeodomain-like_sf"/>
</dbReference>
<evidence type="ECO:0000259" key="4">
    <source>
        <dbReference type="PROSITE" id="PS01124"/>
    </source>
</evidence>
<dbReference type="SUPFAM" id="SSF51215">
    <property type="entry name" value="Regulatory protein AraC"/>
    <property type="match status" value="1"/>
</dbReference>
<evidence type="ECO:0000256" key="1">
    <source>
        <dbReference type="ARBA" id="ARBA00023015"/>
    </source>
</evidence>
<dbReference type="InterPro" id="IPR003313">
    <property type="entry name" value="AraC-bd"/>
</dbReference>
<dbReference type="Proteomes" id="UP000824056">
    <property type="component" value="Unassembled WGS sequence"/>
</dbReference>
<feature type="domain" description="HTH araC/xylS-type" evidence="4">
    <location>
        <begin position="195"/>
        <end position="293"/>
    </location>
</feature>
<proteinExistence type="predicted"/>
<dbReference type="PANTHER" id="PTHR43280:SF28">
    <property type="entry name" value="HTH-TYPE TRANSCRIPTIONAL ACTIVATOR RHAS"/>
    <property type="match status" value="1"/>
</dbReference>
<dbReference type="InterPro" id="IPR020449">
    <property type="entry name" value="Tscrpt_reg_AraC-type_HTH"/>
</dbReference>
<reference evidence="5" key="1">
    <citation type="journal article" date="2021" name="PeerJ">
        <title>Extensive microbial diversity within the chicken gut microbiome revealed by metagenomics and culture.</title>
        <authorList>
            <person name="Gilroy R."/>
            <person name="Ravi A."/>
            <person name="Getino M."/>
            <person name="Pursley I."/>
            <person name="Horton D.L."/>
            <person name="Alikhan N.F."/>
            <person name="Baker D."/>
            <person name="Gharbi K."/>
            <person name="Hall N."/>
            <person name="Watson M."/>
            <person name="Adriaenssens E.M."/>
            <person name="Foster-Nyarko E."/>
            <person name="Jarju S."/>
            <person name="Secka A."/>
            <person name="Antonio M."/>
            <person name="Oren A."/>
            <person name="Chaudhuri R.R."/>
            <person name="La Ragione R."/>
            <person name="Hildebrand F."/>
            <person name="Pallen M.J."/>
        </authorList>
    </citation>
    <scope>NUCLEOTIDE SEQUENCE</scope>
    <source>
        <strain evidence="5">1068</strain>
    </source>
</reference>
<dbReference type="GO" id="GO:0003700">
    <property type="term" value="F:DNA-binding transcription factor activity"/>
    <property type="evidence" value="ECO:0007669"/>
    <property type="project" value="InterPro"/>
</dbReference>
<dbReference type="Gene3D" id="1.10.10.60">
    <property type="entry name" value="Homeodomain-like"/>
    <property type="match status" value="2"/>
</dbReference>
<keyword evidence="3" id="KW-0804">Transcription</keyword>
<dbReference type="SUPFAM" id="SSF46689">
    <property type="entry name" value="Homeodomain-like"/>
    <property type="match status" value="1"/>
</dbReference>
<gene>
    <name evidence="5" type="ORF">H9809_01180</name>
</gene>
<dbReference type="InterPro" id="IPR018060">
    <property type="entry name" value="HTH_AraC"/>
</dbReference>
<evidence type="ECO:0000313" key="5">
    <source>
        <dbReference type="EMBL" id="HIZ64510.1"/>
    </source>
</evidence>
<dbReference type="PROSITE" id="PS01124">
    <property type="entry name" value="HTH_ARAC_FAMILY_2"/>
    <property type="match status" value="1"/>
</dbReference>
<comment type="caution">
    <text evidence="5">The sequence shown here is derived from an EMBL/GenBank/DDBJ whole genome shotgun (WGS) entry which is preliminary data.</text>
</comment>
<dbReference type="Pfam" id="PF02311">
    <property type="entry name" value="AraC_binding"/>
    <property type="match status" value="1"/>
</dbReference>
<dbReference type="Gene3D" id="2.60.120.10">
    <property type="entry name" value="Jelly Rolls"/>
    <property type="match status" value="1"/>
</dbReference>
<dbReference type="PANTHER" id="PTHR43280">
    <property type="entry name" value="ARAC-FAMILY TRANSCRIPTIONAL REGULATOR"/>
    <property type="match status" value="1"/>
</dbReference>
<evidence type="ECO:0000313" key="6">
    <source>
        <dbReference type="Proteomes" id="UP000824056"/>
    </source>
</evidence>
<dbReference type="EMBL" id="DXBG01000026">
    <property type="protein sequence ID" value="HIZ64510.1"/>
    <property type="molecule type" value="Genomic_DNA"/>
</dbReference>
<dbReference type="PRINTS" id="PR00032">
    <property type="entry name" value="HTHARAC"/>
</dbReference>
<reference evidence="5" key="2">
    <citation type="submission" date="2021-04" db="EMBL/GenBank/DDBJ databases">
        <authorList>
            <person name="Gilroy R."/>
        </authorList>
    </citation>
    <scope>NUCLEOTIDE SEQUENCE</scope>
    <source>
        <strain evidence="5">1068</strain>
    </source>
</reference>
<name>A0A9D2FQ74_9FIRM</name>
<dbReference type="PROSITE" id="PS00041">
    <property type="entry name" value="HTH_ARAC_FAMILY_1"/>
    <property type="match status" value="1"/>
</dbReference>
<evidence type="ECO:0000256" key="2">
    <source>
        <dbReference type="ARBA" id="ARBA00023125"/>
    </source>
</evidence>
<dbReference type="GO" id="GO:0043565">
    <property type="term" value="F:sequence-specific DNA binding"/>
    <property type="evidence" value="ECO:0007669"/>
    <property type="project" value="InterPro"/>
</dbReference>
<keyword evidence="2" id="KW-0238">DNA-binding</keyword>
<dbReference type="SMART" id="SM00342">
    <property type="entry name" value="HTH_ARAC"/>
    <property type="match status" value="1"/>
</dbReference>